<reference evidence="2" key="1">
    <citation type="journal article" date="2019" name="Int. J. Syst. Evol. Microbiol.">
        <title>The Global Catalogue of Microorganisms (GCM) 10K type strain sequencing project: providing services to taxonomists for standard genome sequencing and annotation.</title>
        <authorList>
            <consortium name="The Broad Institute Genomics Platform"/>
            <consortium name="The Broad Institute Genome Sequencing Center for Infectious Disease"/>
            <person name="Wu L."/>
            <person name="Ma J."/>
        </authorList>
    </citation>
    <scope>NUCLEOTIDE SEQUENCE [LARGE SCALE GENOMIC DNA]</scope>
    <source>
        <strain evidence="2">PCU 280</strain>
    </source>
</reference>
<comment type="caution">
    <text evidence="1">The sequence shown here is derived from an EMBL/GenBank/DDBJ whole genome shotgun (WGS) entry which is preliminary data.</text>
</comment>
<sequence>MDMETVKLATIVERLAPEMFQFLTSEELDTKIVLRDGIELLEPADALEIVQFSICRGQSGTILH</sequence>
<protein>
    <submittedName>
        <fullName evidence="1">Uncharacterized protein</fullName>
    </submittedName>
</protein>
<accession>A0ABW1V1A9</accession>
<proteinExistence type="predicted"/>
<organism evidence="1 2">
    <name type="scientific">Paenibacillus septentrionalis</name>
    <dbReference type="NCBI Taxonomy" id="429342"/>
    <lineage>
        <taxon>Bacteria</taxon>
        <taxon>Bacillati</taxon>
        <taxon>Bacillota</taxon>
        <taxon>Bacilli</taxon>
        <taxon>Bacillales</taxon>
        <taxon>Paenibacillaceae</taxon>
        <taxon>Paenibacillus</taxon>
    </lineage>
</organism>
<dbReference type="RefSeq" id="WP_379232971.1">
    <property type="nucleotide sequence ID" value="NZ_JBHSTE010000002.1"/>
</dbReference>
<name>A0ABW1V1A9_9BACL</name>
<keyword evidence="2" id="KW-1185">Reference proteome</keyword>
<gene>
    <name evidence="1" type="ORF">ACFP56_07765</name>
</gene>
<evidence type="ECO:0000313" key="1">
    <source>
        <dbReference type="EMBL" id="MFC6332519.1"/>
    </source>
</evidence>
<evidence type="ECO:0000313" key="2">
    <source>
        <dbReference type="Proteomes" id="UP001596233"/>
    </source>
</evidence>
<dbReference type="EMBL" id="JBHSTE010000002">
    <property type="protein sequence ID" value="MFC6332519.1"/>
    <property type="molecule type" value="Genomic_DNA"/>
</dbReference>
<dbReference type="Proteomes" id="UP001596233">
    <property type="component" value="Unassembled WGS sequence"/>
</dbReference>